<dbReference type="SMART" id="SM00516">
    <property type="entry name" value="SEC14"/>
    <property type="match status" value="1"/>
</dbReference>
<dbReference type="Pfam" id="PF00650">
    <property type="entry name" value="CRAL_TRIO"/>
    <property type="match status" value="1"/>
</dbReference>
<feature type="domain" description="CRAL-TRIO" evidence="1">
    <location>
        <begin position="103"/>
        <end position="270"/>
    </location>
</feature>
<dbReference type="PANTHER" id="PTHR10174:SF130">
    <property type="entry name" value="ALPHA-TOCOPHEROL TRANSFER PROTEIN-LIKE"/>
    <property type="match status" value="1"/>
</dbReference>
<dbReference type="PROSITE" id="PS50191">
    <property type="entry name" value="CRAL_TRIO"/>
    <property type="match status" value="1"/>
</dbReference>
<dbReference type="SUPFAM" id="SSF46938">
    <property type="entry name" value="CRAL/TRIO N-terminal domain"/>
    <property type="match status" value="1"/>
</dbReference>
<dbReference type="Gene3D" id="3.40.525.10">
    <property type="entry name" value="CRAL-TRIO lipid binding domain"/>
    <property type="match status" value="1"/>
</dbReference>
<gene>
    <name evidence="2" type="ORF">PHET_01433</name>
</gene>
<reference evidence="2" key="1">
    <citation type="submission" date="2019-05" db="EMBL/GenBank/DDBJ databases">
        <title>Annotation for the trematode Paragonimus heterotremus.</title>
        <authorList>
            <person name="Choi Y.-J."/>
        </authorList>
    </citation>
    <scope>NUCLEOTIDE SEQUENCE</scope>
    <source>
        <strain evidence="2">LC</strain>
    </source>
</reference>
<dbReference type="Gene3D" id="1.20.5.1200">
    <property type="entry name" value="Alpha-tocopherol transfer"/>
    <property type="match status" value="1"/>
</dbReference>
<dbReference type="InterPro" id="IPR036865">
    <property type="entry name" value="CRAL-TRIO_dom_sf"/>
</dbReference>
<dbReference type="CDD" id="cd00170">
    <property type="entry name" value="SEC14"/>
    <property type="match status" value="1"/>
</dbReference>
<dbReference type="AlphaFoldDB" id="A0A8J4T388"/>
<dbReference type="GO" id="GO:0016020">
    <property type="term" value="C:membrane"/>
    <property type="evidence" value="ECO:0007669"/>
    <property type="project" value="TreeGrafter"/>
</dbReference>
<dbReference type="InterPro" id="IPR001251">
    <property type="entry name" value="CRAL-TRIO_dom"/>
</dbReference>
<name>A0A8J4T388_9TREM</name>
<comment type="caution">
    <text evidence="2">The sequence shown here is derived from an EMBL/GenBank/DDBJ whole genome shotgun (WGS) entry which is preliminary data.</text>
</comment>
<evidence type="ECO:0000313" key="3">
    <source>
        <dbReference type="Proteomes" id="UP000748531"/>
    </source>
</evidence>
<dbReference type="PANTHER" id="PTHR10174">
    <property type="entry name" value="ALPHA-TOCOPHEROL TRANSFER PROTEIN-RELATED"/>
    <property type="match status" value="1"/>
</dbReference>
<dbReference type="SUPFAM" id="SSF52087">
    <property type="entry name" value="CRAL/TRIO domain"/>
    <property type="match status" value="1"/>
</dbReference>
<keyword evidence="3" id="KW-1185">Reference proteome</keyword>
<dbReference type="InterPro" id="IPR036273">
    <property type="entry name" value="CRAL/TRIO_N_dom_sf"/>
</dbReference>
<proteinExistence type="predicted"/>
<organism evidence="2 3">
    <name type="scientific">Paragonimus heterotremus</name>
    <dbReference type="NCBI Taxonomy" id="100268"/>
    <lineage>
        <taxon>Eukaryota</taxon>
        <taxon>Metazoa</taxon>
        <taxon>Spiralia</taxon>
        <taxon>Lophotrochozoa</taxon>
        <taxon>Platyhelminthes</taxon>
        <taxon>Trematoda</taxon>
        <taxon>Digenea</taxon>
        <taxon>Plagiorchiida</taxon>
        <taxon>Troglotremata</taxon>
        <taxon>Troglotrematidae</taxon>
        <taxon>Paragonimus</taxon>
    </lineage>
</organism>
<evidence type="ECO:0000313" key="2">
    <source>
        <dbReference type="EMBL" id="KAF5404966.1"/>
    </source>
</evidence>
<dbReference type="OrthoDB" id="7837562at2759"/>
<dbReference type="Proteomes" id="UP000748531">
    <property type="component" value="Unassembled WGS sequence"/>
</dbReference>
<accession>A0A8J4T388</accession>
<evidence type="ECO:0000259" key="1">
    <source>
        <dbReference type="PROSITE" id="PS50191"/>
    </source>
</evidence>
<dbReference type="GO" id="GO:1902936">
    <property type="term" value="F:phosphatidylinositol bisphosphate binding"/>
    <property type="evidence" value="ECO:0007669"/>
    <property type="project" value="TreeGrafter"/>
</dbReference>
<sequence length="332" mass="38643">MAVQNYKYSLSPDAELSEYFLSKAQEELHEKPSHVQAHITSLRRWVASMPHLKCPDDDRVYKAFLRHSKYQHSRAQAKMDNFATLRTSELAPSSIWFKRPGKTDPSLQTYLRMGIHCPAGFLEDGTFLLIVRMGKWDAEVLSKDDLFRFATLQIDRLIQDPRIQICGLHLLFDLSGVGSTQITKLNPKKTGKEILKLLQEGYPIRIKSFIYYNEPALMDFLLKIMTHWLKPKLKDRIIRVKDDTGKAQWKIPGLKTVLPREYDGDNRSIEEIVGDMNTVFFNEYDHPRIWDTMCVNESKRPDVAKHFMAEYKDYPERSMGIPGTYIKLPEQD</sequence>
<dbReference type="EMBL" id="LUCH01000507">
    <property type="protein sequence ID" value="KAF5404966.1"/>
    <property type="molecule type" value="Genomic_DNA"/>
</dbReference>
<protein>
    <submittedName>
        <fullName evidence="2">Cellular retinaldehyde-binding/triple function C-terminal domain-containing protein</fullName>
    </submittedName>
</protein>
<dbReference type="Gene3D" id="1.10.8.20">
    <property type="entry name" value="N-terminal domain of phosphatidylinositol transfer protein sec14p"/>
    <property type="match status" value="1"/>
</dbReference>